<dbReference type="AlphaFoldDB" id="A0A6J7A0B1"/>
<evidence type="ECO:0000313" key="5">
    <source>
        <dbReference type="EMBL" id="CAB4989209.1"/>
    </source>
</evidence>
<reference evidence="3" key="1">
    <citation type="submission" date="2020-05" db="EMBL/GenBank/DDBJ databases">
        <authorList>
            <person name="Chiriac C."/>
            <person name="Salcher M."/>
            <person name="Ghai R."/>
            <person name="Kavagutti S V."/>
        </authorList>
    </citation>
    <scope>NUCLEOTIDE SEQUENCE</scope>
</reference>
<dbReference type="InterPro" id="IPR013114">
    <property type="entry name" value="FabA_FabZ"/>
</dbReference>
<dbReference type="PANTHER" id="PTHR30272:SF1">
    <property type="entry name" value="3-HYDROXYACYL-[ACYL-CARRIER-PROTEIN] DEHYDRATASE"/>
    <property type="match status" value="1"/>
</dbReference>
<evidence type="ECO:0000256" key="1">
    <source>
        <dbReference type="ARBA" id="ARBA00023239"/>
    </source>
</evidence>
<dbReference type="PANTHER" id="PTHR30272">
    <property type="entry name" value="3-HYDROXYACYL-[ACYL-CARRIER-PROTEIN] DEHYDRATASE"/>
    <property type="match status" value="1"/>
</dbReference>
<proteinExistence type="predicted"/>
<dbReference type="EMBL" id="CAFBOS010000040">
    <property type="protein sequence ID" value="CAB4989209.1"/>
    <property type="molecule type" value="Genomic_DNA"/>
</dbReference>
<accession>A0A6J7A0B1</accession>
<evidence type="ECO:0000313" key="2">
    <source>
        <dbReference type="EMBL" id="CAB4746646.1"/>
    </source>
</evidence>
<dbReference type="InterPro" id="IPR029069">
    <property type="entry name" value="HotDog_dom_sf"/>
</dbReference>
<dbReference type="GO" id="GO:0016829">
    <property type="term" value="F:lyase activity"/>
    <property type="evidence" value="ECO:0007669"/>
    <property type="project" value="UniProtKB-KW"/>
</dbReference>
<dbReference type="EMBL" id="CAFBMH010000002">
    <property type="protein sequence ID" value="CAB4889520.1"/>
    <property type="molecule type" value="Genomic_DNA"/>
</dbReference>
<evidence type="ECO:0000313" key="3">
    <source>
        <dbReference type="EMBL" id="CAB4825860.1"/>
    </source>
</evidence>
<protein>
    <submittedName>
        <fullName evidence="3">Unannotated protein</fullName>
    </submittedName>
</protein>
<dbReference type="CDD" id="cd01288">
    <property type="entry name" value="FabZ"/>
    <property type="match status" value="1"/>
</dbReference>
<dbReference type="NCBIfam" id="NF000582">
    <property type="entry name" value="PRK00006.1"/>
    <property type="match status" value="1"/>
</dbReference>
<organism evidence="3">
    <name type="scientific">freshwater metagenome</name>
    <dbReference type="NCBI Taxonomy" id="449393"/>
    <lineage>
        <taxon>unclassified sequences</taxon>
        <taxon>metagenomes</taxon>
        <taxon>ecological metagenomes</taxon>
    </lineage>
</organism>
<keyword evidence="1" id="KW-0456">Lyase</keyword>
<gene>
    <name evidence="2" type="ORF">UFOPK2754_01552</name>
    <name evidence="3" type="ORF">UFOPK3139_01018</name>
    <name evidence="4" type="ORF">UFOPK3543_00138</name>
    <name evidence="5" type="ORF">UFOPK3967_00887</name>
</gene>
<dbReference type="SUPFAM" id="SSF54637">
    <property type="entry name" value="Thioesterase/thiol ester dehydrase-isomerase"/>
    <property type="match status" value="1"/>
</dbReference>
<dbReference type="EMBL" id="CAEZYR010000052">
    <property type="protein sequence ID" value="CAB4746646.1"/>
    <property type="molecule type" value="Genomic_DNA"/>
</dbReference>
<name>A0A6J7A0B1_9ZZZZ</name>
<sequence length="149" mass="15792">MSETPRDPAALPAPSEILPHRAPFLFIDTLLSLDPGVSARGTWHLTGDEWFFAGHFPGRPTLPGVLMCEAIAQIGAVATLADRRFVGKLALFGGLDGARFRRQVGPGDALVLEAEIGRMSARAGKGKGRALLNGQVACECELLFVIADA</sequence>
<evidence type="ECO:0000313" key="4">
    <source>
        <dbReference type="EMBL" id="CAB4889520.1"/>
    </source>
</evidence>
<dbReference type="Pfam" id="PF07977">
    <property type="entry name" value="FabA"/>
    <property type="match status" value="1"/>
</dbReference>
<dbReference type="EMBL" id="CAFABA010000032">
    <property type="protein sequence ID" value="CAB4825860.1"/>
    <property type="molecule type" value="Genomic_DNA"/>
</dbReference>
<dbReference type="Gene3D" id="3.10.129.10">
    <property type="entry name" value="Hotdog Thioesterase"/>
    <property type="match status" value="1"/>
</dbReference>